<evidence type="ECO:0000256" key="5">
    <source>
        <dbReference type="ARBA" id="ARBA00022692"/>
    </source>
</evidence>
<keyword evidence="5 8" id="KW-0812">Transmembrane</keyword>
<comment type="similarity">
    <text evidence="2">Belongs to the binding-protein-dependent transport system permease family. FecCD subfamily.</text>
</comment>
<dbReference type="Gene3D" id="1.10.3470.10">
    <property type="entry name" value="ABC transporter involved in vitamin B12 uptake, BtuC"/>
    <property type="match status" value="1"/>
</dbReference>
<evidence type="ECO:0000256" key="8">
    <source>
        <dbReference type="SAM" id="Phobius"/>
    </source>
</evidence>
<accession>A0A0F6WPU9</accession>
<keyword evidence="4" id="KW-1003">Cell membrane</keyword>
<dbReference type="InterPro" id="IPR037294">
    <property type="entry name" value="ABC_BtuC-like"/>
</dbReference>
<evidence type="ECO:0000256" key="3">
    <source>
        <dbReference type="ARBA" id="ARBA00022448"/>
    </source>
</evidence>
<feature type="transmembrane region" description="Helical" evidence="8">
    <location>
        <begin position="240"/>
        <end position="267"/>
    </location>
</feature>
<keyword evidence="10" id="KW-1185">Reference proteome</keyword>
<dbReference type="AlphaFoldDB" id="A0A0F6WPU9"/>
<dbReference type="EMBL" id="CP011309">
    <property type="protein sequence ID" value="AKF26720.1"/>
    <property type="molecule type" value="Genomic_DNA"/>
</dbReference>
<evidence type="ECO:0000256" key="1">
    <source>
        <dbReference type="ARBA" id="ARBA00004651"/>
    </source>
</evidence>
<dbReference type="RefSeq" id="WP_003858297.1">
    <property type="nucleotide sequence ID" value="NZ_CP011309.1"/>
</dbReference>
<dbReference type="HOGENOM" id="CLU_013016_0_3_11"/>
<keyword evidence="3" id="KW-0813">Transport</keyword>
<feature type="transmembrane region" description="Helical" evidence="8">
    <location>
        <begin position="308"/>
        <end position="329"/>
    </location>
</feature>
<feature type="transmembrane region" description="Helical" evidence="8">
    <location>
        <begin position="193"/>
        <end position="213"/>
    </location>
</feature>
<dbReference type="PANTHER" id="PTHR30472">
    <property type="entry name" value="FERRIC ENTEROBACTIN TRANSPORT SYSTEM PERMEASE PROTEIN"/>
    <property type="match status" value="1"/>
</dbReference>
<dbReference type="Proteomes" id="UP000034037">
    <property type="component" value="Chromosome"/>
</dbReference>
<evidence type="ECO:0000256" key="7">
    <source>
        <dbReference type="ARBA" id="ARBA00023136"/>
    </source>
</evidence>
<dbReference type="PANTHER" id="PTHR30472:SF25">
    <property type="entry name" value="ABC TRANSPORTER PERMEASE PROTEIN MJ0876-RELATED"/>
    <property type="match status" value="1"/>
</dbReference>
<comment type="subcellular location">
    <subcellularLocation>
        <location evidence="1">Cell membrane</location>
        <topology evidence="1">Multi-pass membrane protein</topology>
    </subcellularLocation>
</comment>
<gene>
    <name evidence="9" type="ORF">YH66_03695</name>
</gene>
<feature type="transmembrane region" description="Helical" evidence="8">
    <location>
        <begin position="56"/>
        <end position="76"/>
    </location>
</feature>
<protein>
    <submittedName>
        <fullName evidence="9">ABC transporter permease</fullName>
    </submittedName>
</protein>
<feature type="transmembrane region" description="Helical" evidence="8">
    <location>
        <begin position="116"/>
        <end position="135"/>
    </location>
</feature>
<dbReference type="Pfam" id="PF01032">
    <property type="entry name" value="FecCD"/>
    <property type="match status" value="1"/>
</dbReference>
<feature type="transmembrane region" description="Helical" evidence="8">
    <location>
        <begin position="88"/>
        <end position="110"/>
    </location>
</feature>
<name>A0A0F6WPU9_9CORY</name>
<dbReference type="GO" id="GO:0022857">
    <property type="term" value="F:transmembrane transporter activity"/>
    <property type="evidence" value="ECO:0007669"/>
    <property type="project" value="InterPro"/>
</dbReference>
<sequence length="339" mass="34710">MSRTGVSKKPKLTAPVVIIGTLVLLIIAFTASLMLGPVTVPLNELATNPVVTDIRAPRIIIAALVGAALAVSGAIMQTVFHNPLADPGIVGVSSGAAVAAVLAIVTGASFFGQWTVPFAAFVGALVTVAVVYLIASSRAMDGRGADPATLVLVGMAITAFLGAVISSATANAPQDSELRSVTFWLNGDLVSRTWEHVGVAIIPIIVGLILAIGGSRDLNLLLLGDSTAQTSGLNVNRARIILLALAALLTATAVAVSGTITFVGLVVPHLVRIVLGADHRALLPAAAILGATFVIVSDTVARMIFSPIVLQTGVVVAFIGSPIFLYLLLSMRKRRGLGL</sequence>
<organism evidence="9 10">
    <name type="scientific">[Brevibacterium] flavum</name>
    <dbReference type="NCBI Taxonomy" id="92706"/>
    <lineage>
        <taxon>Bacteria</taxon>
        <taxon>Bacillati</taxon>
        <taxon>Actinomycetota</taxon>
        <taxon>Actinomycetes</taxon>
        <taxon>Mycobacteriales</taxon>
        <taxon>Corynebacteriaceae</taxon>
        <taxon>Corynebacterium</taxon>
    </lineage>
</organism>
<dbReference type="GeneID" id="1018675"/>
<evidence type="ECO:0000313" key="9">
    <source>
        <dbReference type="EMBL" id="AKF26720.1"/>
    </source>
</evidence>
<dbReference type="CDD" id="cd06550">
    <property type="entry name" value="TM_ABC_iron-siderophores_like"/>
    <property type="match status" value="1"/>
</dbReference>
<dbReference type="InterPro" id="IPR000522">
    <property type="entry name" value="ABC_transptr_permease_BtuC"/>
</dbReference>
<evidence type="ECO:0000313" key="10">
    <source>
        <dbReference type="Proteomes" id="UP000034037"/>
    </source>
</evidence>
<feature type="transmembrane region" description="Helical" evidence="8">
    <location>
        <begin position="147"/>
        <end position="173"/>
    </location>
</feature>
<evidence type="ECO:0000256" key="4">
    <source>
        <dbReference type="ARBA" id="ARBA00022475"/>
    </source>
</evidence>
<evidence type="ECO:0000256" key="6">
    <source>
        <dbReference type="ARBA" id="ARBA00022989"/>
    </source>
</evidence>
<dbReference type="SUPFAM" id="SSF81345">
    <property type="entry name" value="ABC transporter involved in vitamin B12 uptake, BtuC"/>
    <property type="match status" value="1"/>
</dbReference>
<keyword evidence="6 8" id="KW-1133">Transmembrane helix</keyword>
<feature type="transmembrane region" description="Helical" evidence="8">
    <location>
        <begin position="12"/>
        <end position="36"/>
    </location>
</feature>
<dbReference type="FunFam" id="1.10.3470.10:FF:000001">
    <property type="entry name" value="Vitamin B12 ABC transporter permease BtuC"/>
    <property type="match status" value="1"/>
</dbReference>
<dbReference type="GO" id="GO:0005886">
    <property type="term" value="C:plasma membrane"/>
    <property type="evidence" value="ECO:0007669"/>
    <property type="project" value="UniProtKB-SubCell"/>
</dbReference>
<dbReference type="PATRIC" id="fig|92706.3.peg.762"/>
<keyword evidence="7 8" id="KW-0472">Membrane</keyword>
<proteinExistence type="inferred from homology"/>
<evidence type="ECO:0000256" key="2">
    <source>
        <dbReference type="ARBA" id="ARBA00007935"/>
    </source>
</evidence>
<reference evidence="9 10" key="1">
    <citation type="submission" date="2015-04" db="EMBL/GenBank/DDBJ databases">
        <title>Complete Genome Sequence of Brevibacterium flavum ATCC 15168.</title>
        <authorList>
            <person name="Ahn J."/>
            <person name="Park G."/>
            <person name="Jeon W."/>
            <person name="Jang Y."/>
            <person name="Jang M."/>
            <person name="Lee H."/>
            <person name="Lee H."/>
        </authorList>
    </citation>
    <scope>NUCLEOTIDE SEQUENCE [LARGE SCALE GENOMIC DNA]</scope>
    <source>
        <strain evidence="9 10">ATCC 15168</strain>
    </source>
</reference>